<dbReference type="EMBL" id="UOEU01000556">
    <property type="protein sequence ID" value="VAW34905.1"/>
    <property type="molecule type" value="Genomic_DNA"/>
</dbReference>
<name>A0A3B0UUV1_9ZZZZ</name>
<protein>
    <submittedName>
        <fullName evidence="1">Uncharacterized protein</fullName>
    </submittedName>
</protein>
<evidence type="ECO:0000313" key="1">
    <source>
        <dbReference type="EMBL" id="VAW34905.1"/>
    </source>
</evidence>
<proteinExistence type="predicted"/>
<dbReference type="AlphaFoldDB" id="A0A3B0UUV1"/>
<sequence>MNIKVVPVLLGIVILILLAGCSIETAYAPENEAAKTPTPAPTPTFTPNTAVIFKRSDSLTDLNEEWIIFTDGRIEANSGDTSQISAEKVSQLLNSLESAGFFDLDDSYLPEDSCCDRFLYEIMAVNNTTFHTVTTLEDTPDMPEALQQTLRLIQITLFDNNNE</sequence>
<organism evidence="1">
    <name type="scientific">hydrothermal vent metagenome</name>
    <dbReference type="NCBI Taxonomy" id="652676"/>
    <lineage>
        <taxon>unclassified sequences</taxon>
        <taxon>metagenomes</taxon>
        <taxon>ecological metagenomes</taxon>
    </lineage>
</organism>
<gene>
    <name evidence="1" type="ORF">MNBD_CHLOROFLEXI01-5278</name>
</gene>
<dbReference type="PROSITE" id="PS51257">
    <property type="entry name" value="PROKAR_LIPOPROTEIN"/>
    <property type="match status" value="1"/>
</dbReference>
<reference evidence="1" key="1">
    <citation type="submission" date="2018-06" db="EMBL/GenBank/DDBJ databases">
        <authorList>
            <person name="Zhirakovskaya E."/>
        </authorList>
    </citation>
    <scope>NUCLEOTIDE SEQUENCE</scope>
</reference>
<accession>A0A3B0UUV1</accession>